<name>A0A1I7DKZ7_9HYPH</name>
<protein>
    <submittedName>
        <fullName evidence="1">Uncharacterized protein</fullName>
    </submittedName>
</protein>
<dbReference type="Proteomes" id="UP000183371">
    <property type="component" value="Unassembled WGS sequence"/>
</dbReference>
<organism evidence="1 2">
    <name type="scientific">Pseudovibrio denitrificans</name>
    <dbReference type="NCBI Taxonomy" id="258256"/>
    <lineage>
        <taxon>Bacteria</taxon>
        <taxon>Pseudomonadati</taxon>
        <taxon>Pseudomonadota</taxon>
        <taxon>Alphaproteobacteria</taxon>
        <taxon>Hyphomicrobiales</taxon>
        <taxon>Stappiaceae</taxon>
        <taxon>Pseudovibrio</taxon>
    </lineage>
</organism>
<dbReference type="AlphaFoldDB" id="A0A1I7DKZ7"/>
<proteinExistence type="predicted"/>
<keyword evidence="2" id="KW-1185">Reference proteome</keyword>
<dbReference type="EMBL" id="FPBD01000009">
    <property type="protein sequence ID" value="SFU12388.1"/>
    <property type="molecule type" value="Genomic_DNA"/>
</dbReference>
<reference evidence="2" key="1">
    <citation type="submission" date="2016-10" db="EMBL/GenBank/DDBJ databases">
        <authorList>
            <person name="Varghese N."/>
            <person name="Submissions S."/>
        </authorList>
    </citation>
    <scope>NUCLEOTIDE SEQUENCE [LARGE SCALE GENOMIC DNA]</scope>
    <source>
        <strain evidence="2">DSM 17465</strain>
    </source>
</reference>
<evidence type="ECO:0000313" key="2">
    <source>
        <dbReference type="Proteomes" id="UP000183371"/>
    </source>
</evidence>
<accession>A0A1I7DKZ7</accession>
<evidence type="ECO:0000313" key="1">
    <source>
        <dbReference type="EMBL" id="SFU12388.1"/>
    </source>
</evidence>
<gene>
    <name evidence="1" type="ORF">SAMN05444141_10999</name>
</gene>
<dbReference type="RefSeq" id="WP_128647365.1">
    <property type="nucleotide sequence ID" value="NZ_FPBD01000009.1"/>
</dbReference>
<sequence>MNRQKKRQIRHTFDYLKSELIRHQEIVKDKDSFRLMLQDGGWLCKLPLPNGRELYTGKSAYQRLLTLAKEIIVDDERLSGRVRIDPFFKILREEFGRIIWKQEEIDEVSLIEACIKRAVSSLCVTKEYYIPCIAPYFQGMTQFKIGPVTFISKEKFSAHYSERIAAYHSMEFSKFEDFYKVQNWIACIKISDFDEKLAEERAFLCVRLAIASIKARLEQEPAQWLGTEKQSMPGLTNYRLTSEPSGKEPSKINLGWGRRFILNGNNEEVEHLLTASSRSWFIVFGRLIEKIVNLSQWDYLESKIVTAMIWLDIGNSPISSAERVVAFSNCLEALFVTEERGKKNQLVIRSRLLLEYSGWRADLNGKVDEFYSKRGDIVHGDEMPLNEGLSNTAFVGKYLSDVCIEGFLYFYHWLLTKHHQADTPKNKRPFNGHGSFNRAMEEELPLFLEQLRNKHSNECA</sequence>